<keyword evidence="1" id="KW-0732">Signal</keyword>
<protein>
    <recommendedName>
        <fullName evidence="2">Ice-binding protein C-terminal domain-containing protein</fullName>
    </recommendedName>
</protein>
<evidence type="ECO:0000259" key="2">
    <source>
        <dbReference type="Pfam" id="PF07589"/>
    </source>
</evidence>
<dbReference type="KEGG" id="pbor:BSF38_02407"/>
<evidence type="ECO:0000313" key="4">
    <source>
        <dbReference type="Proteomes" id="UP000186309"/>
    </source>
</evidence>
<sequence length="237" mass="24272">MKLHFAPVLRVAAIVAGTVLSSQSAFAGIDVTIEAAGVQSSQQANIITETFNSQATGVLNAPLVTSIGTYTATADSSIILSADQYGGANGTQYISVGSQAGGPGGSMVLSLNGPADYFGLWWSAVDSQNKLQLYSGGVGGTLLGTYTSADLPAFSAGYFGNPNPPADRNTGEPYAYVNFFGTAGTTFDTIVFSNSNATGFESDNHSIHSVPEPSALLMGGAASVIGLAVARRRRRDA</sequence>
<feature type="chain" id="PRO_5012301553" description="Ice-binding protein C-terminal domain-containing protein" evidence="1">
    <location>
        <begin position="28"/>
        <end position="237"/>
    </location>
</feature>
<dbReference type="Proteomes" id="UP000186309">
    <property type="component" value="Chromosome"/>
</dbReference>
<dbReference type="AlphaFoldDB" id="A0A1U7CPQ1"/>
<feature type="signal peptide" evidence="1">
    <location>
        <begin position="1"/>
        <end position="27"/>
    </location>
</feature>
<dbReference type="RefSeq" id="WP_076345879.1">
    <property type="nucleotide sequence ID" value="NZ_CP019082.1"/>
</dbReference>
<dbReference type="OrthoDB" id="284639at2"/>
<evidence type="ECO:0000256" key="1">
    <source>
        <dbReference type="SAM" id="SignalP"/>
    </source>
</evidence>
<dbReference type="InterPro" id="IPR013424">
    <property type="entry name" value="Ice-binding_C"/>
</dbReference>
<evidence type="ECO:0000313" key="3">
    <source>
        <dbReference type="EMBL" id="APW60914.1"/>
    </source>
</evidence>
<feature type="domain" description="Ice-binding protein C-terminal" evidence="2">
    <location>
        <begin position="209"/>
        <end position="233"/>
    </location>
</feature>
<reference evidence="4" key="1">
    <citation type="submission" date="2016-12" db="EMBL/GenBank/DDBJ databases">
        <title>Comparative genomics of four Isosphaeraceae planctomycetes: a common pool of plasmids and glycoside hydrolase genes.</title>
        <authorList>
            <person name="Ivanova A."/>
        </authorList>
    </citation>
    <scope>NUCLEOTIDE SEQUENCE [LARGE SCALE GENOMIC DNA]</scope>
    <source>
        <strain evidence="4">PX4</strain>
    </source>
</reference>
<keyword evidence="4" id="KW-1185">Reference proteome</keyword>
<gene>
    <name evidence="3" type="ORF">BSF38_02407</name>
</gene>
<dbReference type="EMBL" id="CP019082">
    <property type="protein sequence ID" value="APW60914.1"/>
    <property type="molecule type" value="Genomic_DNA"/>
</dbReference>
<dbReference type="Pfam" id="PF07589">
    <property type="entry name" value="PEP-CTERM"/>
    <property type="match status" value="1"/>
</dbReference>
<proteinExistence type="predicted"/>
<organism evidence="3 4">
    <name type="scientific">Paludisphaera borealis</name>
    <dbReference type="NCBI Taxonomy" id="1387353"/>
    <lineage>
        <taxon>Bacteria</taxon>
        <taxon>Pseudomonadati</taxon>
        <taxon>Planctomycetota</taxon>
        <taxon>Planctomycetia</taxon>
        <taxon>Isosphaerales</taxon>
        <taxon>Isosphaeraceae</taxon>
        <taxon>Paludisphaera</taxon>
    </lineage>
</organism>
<name>A0A1U7CPQ1_9BACT</name>
<accession>A0A1U7CPQ1</accession>